<proteinExistence type="inferred from homology"/>
<evidence type="ECO:0000256" key="4">
    <source>
        <dbReference type="ARBA" id="ARBA00022737"/>
    </source>
</evidence>
<dbReference type="EMBL" id="BQMJ01000008">
    <property type="protein sequence ID" value="GJQ09439.1"/>
    <property type="molecule type" value="Genomic_DNA"/>
</dbReference>
<dbReference type="Pfam" id="PF00400">
    <property type="entry name" value="WD40"/>
    <property type="match status" value="4"/>
</dbReference>
<evidence type="ECO:0000313" key="7">
    <source>
        <dbReference type="EMBL" id="GJQ09439.1"/>
    </source>
</evidence>
<feature type="repeat" description="WD" evidence="6">
    <location>
        <begin position="111"/>
        <end position="152"/>
    </location>
</feature>
<dbReference type="InterPro" id="IPR001680">
    <property type="entry name" value="WD40_rpt"/>
</dbReference>
<gene>
    <name evidence="7" type="ORF">GpartN1_g1230.t1</name>
</gene>
<dbReference type="InterPro" id="IPR037867">
    <property type="entry name" value="Swd2/WDR82"/>
</dbReference>
<keyword evidence="5" id="KW-0539">Nucleus</keyword>
<dbReference type="SMART" id="SM00320">
    <property type="entry name" value="WD40"/>
    <property type="match status" value="5"/>
</dbReference>
<accession>A0A9C7PSH3</accession>
<keyword evidence="8" id="KW-1185">Reference proteome</keyword>
<dbReference type="OrthoDB" id="27537at2759"/>
<dbReference type="SUPFAM" id="SSF50978">
    <property type="entry name" value="WD40 repeat-like"/>
    <property type="match status" value="1"/>
</dbReference>
<dbReference type="AlphaFoldDB" id="A0A9C7PSH3"/>
<dbReference type="GO" id="GO:0003682">
    <property type="term" value="F:chromatin binding"/>
    <property type="evidence" value="ECO:0007669"/>
    <property type="project" value="TreeGrafter"/>
</dbReference>
<evidence type="ECO:0000256" key="1">
    <source>
        <dbReference type="ARBA" id="ARBA00004123"/>
    </source>
</evidence>
<dbReference type="PANTHER" id="PTHR19861:SF0">
    <property type="entry name" value="WD REPEAT-CONTAINING PROTEIN 82"/>
    <property type="match status" value="1"/>
</dbReference>
<evidence type="ECO:0000313" key="8">
    <source>
        <dbReference type="Proteomes" id="UP001061958"/>
    </source>
</evidence>
<dbReference type="CDD" id="cd00200">
    <property type="entry name" value="WD40"/>
    <property type="match status" value="1"/>
</dbReference>
<dbReference type="GO" id="GO:0048188">
    <property type="term" value="C:Set1C/COMPASS complex"/>
    <property type="evidence" value="ECO:0007669"/>
    <property type="project" value="TreeGrafter"/>
</dbReference>
<reference evidence="7" key="1">
    <citation type="journal article" date="2022" name="Proc. Natl. Acad. Sci. U.S.A.">
        <title>Life cycle and functional genomics of the unicellular red alga Galdieria for elucidating algal and plant evolution and industrial use.</title>
        <authorList>
            <person name="Hirooka S."/>
            <person name="Itabashi T."/>
            <person name="Ichinose T.M."/>
            <person name="Onuma R."/>
            <person name="Fujiwara T."/>
            <person name="Yamashita S."/>
            <person name="Jong L.W."/>
            <person name="Tomita R."/>
            <person name="Iwane A.H."/>
            <person name="Miyagishima S.Y."/>
        </authorList>
    </citation>
    <scope>NUCLEOTIDE SEQUENCE</scope>
    <source>
        <strain evidence="7">NBRC 102759</strain>
    </source>
</reference>
<dbReference type="InterPro" id="IPR036322">
    <property type="entry name" value="WD40_repeat_dom_sf"/>
</dbReference>
<comment type="subcellular location">
    <subcellularLocation>
        <location evidence="1">Nucleus</location>
    </subcellularLocation>
</comment>
<organism evidence="7 8">
    <name type="scientific">Galdieria partita</name>
    <dbReference type="NCBI Taxonomy" id="83374"/>
    <lineage>
        <taxon>Eukaryota</taxon>
        <taxon>Rhodophyta</taxon>
        <taxon>Bangiophyceae</taxon>
        <taxon>Galdieriales</taxon>
        <taxon>Galdieriaceae</taxon>
        <taxon>Galdieria</taxon>
    </lineage>
</organism>
<name>A0A9C7PSH3_9RHOD</name>
<evidence type="ECO:0000256" key="3">
    <source>
        <dbReference type="ARBA" id="ARBA00022574"/>
    </source>
</evidence>
<dbReference type="PANTHER" id="PTHR19861">
    <property type="entry name" value="WD40 REPEAT PROTEIN SWD2"/>
    <property type="match status" value="1"/>
</dbReference>
<dbReference type="PROSITE" id="PS50294">
    <property type="entry name" value="WD_REPEATS_REGION"/>
    <property type="match status" value="2"/>
</dbReference>
<comment type="similarity">
    <text evidence="2">Belongs to the WD repeat SWD2 family.</text>
</comment>
<dbReference type="Proteomes" id="UP001061958">
    <property type="component" value="Unassembled WGS sequence"/>
</dbReference>
<dbReference type="InterPro" id="IPR015943">
    <property type="entry name" value="WD40/YVTN_repeat-like_dom_sf"/>
</dbReference>
<comment type="caution">
    <text evidence="7">The sequence shown here is derived from an EMBL/GenBank/DDBJ whole genome shotgun (WGS) entry which is preliminary data.</text>
</comment>
<reference evidence="7" key="2">
    <citation type="submission" date="2022-01" db="EMBL/GenBank/DDBJ databases">
        <authorList>
            <person name="Hirooka S."/>
            <person name="Miyagishima S.Y."/>
        </authorList>
    </citation>
    <scope>NUCLEOTIDE SEQUENCE</scope>
    <source>
        <strain evidence="7">NBRC 102759</strain>
    </source>
</reference>
<keyword evidence="3 6" id="KW-0853">WD repeat</keyword>
<protein>
    <submittedName>
        <fullName evidence="7">Uncharacterized protein</fullName>
    </submittedName>
</protein>
<evidence type="ECO:0000256" key="6">
    <source>
        <dbReference type="PROSITE-ProRule" id="PRU00221"/>
    </source>
</evidence>
<dbReference type="Gene3D" id="2.130.10.10">
    <property type="entry name" value="YVTN repeat-like/Quinoprotein amine dehydrogenase"/>
    <property type="match status" value="1"/>
</dbReference>
<feature type="repeat" description="WD" evidence="6">
    <location>
        <begin position="249"/>
        <end position="290"/>
    </location>
</feature>
<evidence type="ECO:0000256" key="5">
    <source>
        <dbReference type="ARBA" id="ARBA00023242"/>
    </source>
</evidence>
<keyword evidence="4" id="KW-0677">Repeat</keyword>
<evidence type="ECO:0000256" key="2">
    <source>
        <dbReference type="ARBA" id="ARBA00005616"/>
    </source>
</evidence>
<feature type="repeat" description="WD" evidence="6">
    <location>
        <begin position="24"/>
        <end position="65"/>
    </location>
</feature>
<sequence length="327" mass="37160">METYQKRISLNEQILSSLRKAKVFKLHEKRVNSMDFSSNGEFVITSGEDENLQLYSAIQGKHLKTIPVKKYGAGLVRFTHHNSAAICASQNDFDHSLRYLSIHENRYLRYFQGHCERVISLAMSPRDDTFFSSSLDKSIRFWDLRDERCQGILRCHGRCVVDYDPEGVVFGVAYSEGRKLVIKLFDLRQFYLGPFYDTTRDVPTTADTSCLKFSKDGRFMLVTTAEPQPKIQLFDAIEPAHLLFTYTGHSNDESNYLEASFTPDSRQVLSGSEDGSILIWSTNTGKHIVTLTGHEGPTCAVQWNPQYAMMASACQNVVFWLPSTVST</sequence>
<dbReference type="GO" id="GO:0016070">
    <property type="term" value="P:RNA metabolic process"/>
    <property type="evidence" value="ECO:0007669"/>
    <property type="project" value="UniProtKB-ARBA"/>
</dbReference>
<dbReference type="PROSITE" id="PS50082">
    <property type="entry name" value="WD_REPEATS_2"/>
    <property type="match status" value="3"/>
</dbReference>